<feature type="compositionally biased region" description="Acidic residues" evidence="1">
    <location>
        <begin position="84"/>
        <end position="97"/>
    </location>
</feature>
<protein>
    <submittedName>
        <fullName evidence="2">Uncharacterized protein</fullName>
    </submittedName>
</protein>
<organism evidence="2 3">
    <name type="scientific">Zalerion maritima</name>
    <dbReference type="NCBI Taxonomy" id="339359"/>
    <lineage>
        <taxon>Eukaryota</taxon>
        <taxon>Fungi</taxon>
        <taxon>Dikarya</taxon>
        <taxon>Ascomycota</taxon>
        <taxon>Pezizomycotina</taxon>
        <taxon>Sordariomycetes</taxon>
        <taxon>Lulworthiomycetidae</taxon>
        <taxon>Lulworthiales</taxon>
        <taxon>Lulworthiaceae</taxon>
        <taxon>Zalerion</taxon>
    </lineage>
</organism>
<name>A0AAD5RIR8_9PEZI</name>
<dbReference type="EMBL" id="JAKWBI020000492">
    <property type="protein sequence ID" value="KAJ2894482.1"/>
    <property type="molecule type" value="Genomic_DNA"/>
</dbReference>
<accession>A0AAD5RIR8</accession>
<feature type="compositionally biased region" description="Basic and acidic residues" evidence="1">
    <location>
        <begin position="546"/>
        <end position="555"/>
    </location>
</feature>
<feature type="region of interest" description="Disordered" evidence="1">
    <location>
        <begin position="63"/>
        <end position="100"/>
    </location>
</feature>
<reference evidence="2" key="1">
    <citation type="submission" date="2022-07" db="EMBL/GenBank/DDBJ databases">
        <title>Draft genome sequence of Zalerion maritima ATCC 34329, a (micro)plastics degrading marine fungus.</title>
        <authorList>
            <person name="Paco A."/>
            <person name="Goncalves M.F.M."/>
            <person name="Rocha-Santos T.A.P."/>
            <person name="Alves A."/>
        </authorList>
    </citation>
    <scope>NUCLEOTIDE SEQUENCE</scope>
    <source>
        <strain evidence="2">ATCC 34329</strain>
    </source>
</reference>
<feature type="region of interest" description="Disordered" evidence="1">
    <location>
        <begin position="352"/>
        <end position="392"/>
    </location>
</feature>
<feature type="compositionally biased region" description="Low complexity" evidence="1">
    <location>
        <begin position="364"/>
        <end position="377"/>
    </location>
</feature>
<feature type="region of interest" description="Disordered" evidence="1">
    <location>
        <begin position="523"/>
        <end position="557"/>
    </location>
</feature>
<evidence type="ECO:0000313" key="2">
    <source>
        <dbReference type="EMBL" id="KAJ2894482.1"/>
    </source>
</evidence>
<evidence type="ECO:0000256" key="1">
    <source>
        <dbReference type="SAM" id="MobiDB-lite"/>
    </source>
</evidence>
<dbReference type="Proteomes" id="UP001201980">
    <property type="component" value="Unassembled WGS sequence"/>
</dbReference>
<evidence type="ECO:0000313" key="3">
    <source>
        <dbReference type="Proteomes" id="UP001201980"/>
    </source>
</evidence>
<feature type="region of interest" description="Disordered" evidence="1">
    <location>
        <begin position="1"/>
        <end position="24"/>
    </location>
</feature>
<proteinExistence type="predicted"/>
<sequence>MSQGRRASVEQGGNADQIDAKAIFPELDLPAQVRQRITDDAKIINSLAVALDRIQEDQLRSVPDDVDLDADAEPTYSCSSSSSEEGESFAEEDDSDDHAENKDRIIAALEDELKARYDEIRERSAELSDLSREIQQIAPLATNYTDLKQQFAGREIEIEAKNQEISKLTQDLEDVHSLKTKSLGISASEVLEDITDAAITQCLRECFDSVAQIAERIQVTPSERHHEAWSLAVKSVAADCVNQDIASPRITDMVHVTSPDVLSNQALSDFEENPSLLIQATLNSSLCDFLQSGPLLILLATPGVDPSKPPPLRNGLNKHMEDLAGRMKRKDPLLTEEWLRITNTLLTEPIGSCLSRYGRPNNPPSEAEPQSSEQEPPIVISSSPKTCPPASETQPLIFHPDQFEGWAGAQFQSISPIITKSSSSVIDRNACVSELGQLAARMCELSSRLQSVPHLTSLSIPKYSRLVELGWDRFDSHTGGGGDGGGDGKSRFEVTERHDMAREEMYGKQVGLLVEPLILGLTKNGGHHGNRNSSSGSSSSGNSTQGEDKGNEEIASRAAASLNRGLVWLMDAAGRRELPGDGKAGS</sequence>
<comment type="caution">
    <text evidence="2">The sequence shown here is derived from an EMBL/GenBank/DDBJ whole genome shotgun (WGS) entry which is preliminary data.</text>
</comment>
<keyword evidence="3" id="KW-1185">Reference proteome</keyword>
<gene>
    <name evidence="2" type="ORF">MKZ38_007503</name>
</gene>
<dbReference type="AlphaFoldDB" id="A0AAD5RIR8"/>
<feature type="compositionally biased region" description="Low complexity" evidence="1">
    <location>
        <begin position="531"/>
        <end position="543"/>
    </location>
</feature>